<comment type="caution">
    <text evidence="1">The sequence shown here is derived from an EMBL/GenBank/DDBJ whole genome shotgun (WGS) entry which is preliminary data.</text>
</comment>
<protein>
    <recommendedName>
        <fullName evidence="3">Transposase</fullName>
    </recommendedName>
</protein>
<dbReference type="AlphaFoldDB" id="A0AAQ1TY29"/>
<organism evidence="1 2">
    <name type="scientific">Corynebacterium striatum</name>
    <dbReference type="NCBI Taxonomy" id="43770"/>
    <lineage>
        <taxon>Bacteria</taxon>
        <taxon>Bacillati</taxon>
        <taxon>Actinomycetota</taxon>
        <taxon>Actinomycetes</taxon>
        <taxon>Mycobacteriales</taxon>
        <taxon>Corynebacteriaceae</taxon>
        <taxon>Corynebacterium</taxon>
    </lineage>
</organism>
<reference evidence="1 2" key="1">
    <citation type="submission" date="2019-06" db="EMBL/GenBank/DDBJ databases">
        <title>Draft genome sequence of Corynebacterium striatum NBRC 15291.</title>
        <authorList>
            <person name="Miura T."/>
            <person name="Furukawa M."/>
            <person name="Shimamura M."/>
            <person name="Ohyama Y."/>
            <person name="Yamazoe A."/>
            <person name="Kawasaki H."/>
        </authorList>
    </citation>
    <scope>NUCLEOTIDE SEQUENCE [LARGE SCALE GENOMIC DNA]</scope>
    <source>
        <strain evidence="1 2">NBRC 15291</strain>
    </source>
</reference>
<gene>
    <name evidence="1" type="ORF">Cst04h_02630</name>
</gene>
<dbReference type="Proteomes" id="UP000315234">
    <property type="component" value="Unassembled WGS sequence"/>
</dbReference>
<evidence type="ECO:0000313" key="2">
    <source>
        <dbReference type="Proteomes" id="UP000315234"/>
    </source>
</evidence>
<dbReference type="RefSeq" id="WP_005529590.1">
    <property type="nucleotide sequence ID" value="NZ_BJLD01000001.1"/>
</dbReference>
<evidence type="ECO:0000313" key="1">
    <source>
        <dbReference type="EMBL" id="GEA42093.1"/>
    </source>
</evidence>
<proteinExistence type="predicted"/>
<evidence type="ECO:0008006" key="3">
    <source>
        <dbReference type="Google" id="ProtNLM"/>
    </source>
</evidence>
<accession>A0AAQ1TY29</accession>
<name>A0AAQ1TY29_CORST</name>
<dbReference type="EMBL" id="BJLD01000001">
    <property type="protein sequence ID" value="GEA42093.1"/>
    <property type="molecule type" value="Genomic_DNA"/>
</dbReference>
<sequence length="63" mass="7264">MSRTPEEQYITALQQENKRLRTELASLQRDARYAAQFHADQLTVPQVFKALDTTITTILEGQQ</sequence>